<dbReference type="PANTHER" id="PTHR10174">
    <property type="entry name" value="ALPHA-TOCOPHEROL TRANSFER PROTEIN-RELATED"/>
    <property type="match status" value="1"/>
</dbReference>
<dbReference type="SUPFAM" id="SSF46938">
    <property type="entry name" value="CRAL/TRIO N-terminal domain"/>
    <property type="match status" value="1"/>
</dbReference>
<organism evidence="2 3">
    <name type="scientific">Diatraea saccharalis</name>
    <name type="common">sugarcane borer</name>
    <dbReference type="NCBI Taxonomy" id="40085"/>
    <lineage>
        <taxon>Eukaryota</taxon>
        <taxon>Metazoa</taxon>
        <taxon>Ecdysozoa</taxon>
        <taxon>Arthropoda</taxon>
        <taxon>Hexapoda</taxon>
        <taxon>Insecta</taxon>
        <taxon>Pterygota</taxon>
        <taxon>Neoptera</taxon>
        <taxon>Endopterygota</taxon>
        <taxon>Lepidoptera</taxon>
        <taxon>Glossata</taxon>
        <taxon>Ditrysia</taxon>
        <taxon>Pyraloidea</taxon>
        <taxon>Crambidae</taxon>
        <taxon>Crambinae</taxon>
        <taxon>Diatraea</taxon>
    </lineage>
</organism>
<dbReference type="AlphaFoldDB" id="A0A9N9R838"/>
<dbReference type="GO" id="GO:1902936">
    <property type="term" value="F:phosphatidylinositol bisphosphate binding"/>
    <property type="evidence" value="ECO:0007669"/>
    <property type="project" value="TreeGrafter"/>
</dbReference>
<dbReference type="SUPFAM" id="SSF52087">
    <property type="entry name" value="CRAL/TRIO domain"/>
    <property type="match status" value="1"/>
</dbReference>
<evidence type="ECO:0000259" key="1">
    <source>
        <dbReference type="Pfam" id="PF00650"/>
    </source>
</evidence>
<dbReference type="PANTHER" id="PTHR10174:SF222">
    <property type="entry name" value="GH10083P-RELATED"/>
    <property type="match status" value="1"/>
</dbReference>
<dbReference type="OrthoDB" id="7422178at2759"/>
<evidence type="ECO:0000313" key="2">
    <source>
        <dbReference type="EMBL" id="CAG9791527.1"/>
    </source>
</evidence>
<dbReference type="InterPro" id="IPR036273">
    <property type="entry name" value="CRAL/TRIO_N_dom_sf"/>
</dbReference>
<dbReference type="CDD" id="cd00170">
    <property type="entry name" value="SEC14"/>
    <property type="match status" value="1"/>
</dbReference>
<dbReference type="EMBL" id="OU893334">
    <property type="protein sequence ID" value="CAG9791527.1"/>
    <property type="molecule type" value="Genomic_DNA"/>
</dbReference>
<dbReference type="InterPro" id="IPR036865">
    <property type="entry name" value="CRAL-TRIO_dom_sf"/>
</dbReference>
<dbReference type="Gene3D" id="3.40.525.10">
    <property type="entry name" value="CRAL-TRIO lipid binding domain"/>
    <property type="match status" value="1"/>
</dbReference>
<feature type="domain" description="CRAL-TRIO" evidence="1">
    <location>
        <begin position="114"/>
        <end position="250"/>
    </location>
</feature>
<reference evidence="2" key="2">
    <citation type="submission" date="2022-10" db="EMBL/GenBank/DDBJ databases">
        <authorList>
            <consortium name="ENA_rothamsted_submissions"/>
            <consortium name="culmorum"/>
            <person name="King R."/>
        </authorList>
    </citation>
    <scope>NUCLEOTIDE SEQUENCE</scope>
</reference>
<dbReference type="GO" id="GO:0016020">
    <property type="term" value="C:membrane"/>
    <property type="evidence" value="ECO:0007669"/>
    <property type="project" value="TreeGrafter"/>
</dbReference>
<name>A0A9N9R838_9NEOP</name>
<dbReference type="Proteomes" id="UP001153714">
    <property type="component" value="Chromosome 3"/>
</dbReference>
<proteinExistence type="predicted"/>
<gene>
    <name evidence="2" type="ORF">DIATSA_LOCUS9136</name>
</gene>
<evidence type="ECO:0000313" key="3">
    <source>
        <dbReference type="Proteomes" id="UP001153714"/>
    </source>
</evidence>
<dbReference type="Pfam" id="PF00650">
    <property type="entry name" value="CRAL_TRIO"/>
    <property type="match status" value="1"/>
</dbReference>
<accession>A0A9N9R838</accession>
<keyword evidence="3" id="KW-1185">Reference proteome</keyword>
<dbReference type="InterPro" id="IPR001251">
    <property type="entry name" value="CRAL-TRIO_dom"/>
</dbReference>
<sequence length="310" mass="36377">MECLPDIPLLKFHPDTLQYVRETYNLAQPGAMDEAVDILELWVLKQQHFTKKDFNRDYLERTIIRAKGSVERAKERIDKICTSRTQVPQFFTDLDPRTPLLAEAQDAFLPKLTKDNYRIYLINNNVKDFGPEVHEAFYKRFFSMWEYICAYDYPCGIIIILDFRPTNLFEFTKYLNIADLGHVFNLIFTGYGFRLKGMYMMTTSKLVDSVLKIFKQVVNKKIADRIQSIKNLEELYDYVDRDILPEEYGGKEVSITELHKKWIDALDSKEFNAHITNMYQAKTIEELRMKDGGKSEHLGIPGTFRALNMD</sequence>
<protein>
    <recommendedName>
        <fullName evidence="1">CRAL-TRIO domain-containing protein</fullName>
    </recommendedName>
</protein>
<reference evidence="2" key="1">
    <citation type="submission" date="2021-12" db="EMBL/GenBank/DDBJ databases">
        <authorList>
            <person name="King R."/>
        </authorList>
    </citation>
    <scope>NUCLEOTIDE SEQUENCE</scope>
</reference>